<proteinExistence type="predicted"/>
<protein>
    <submittedName>
        <fullName evidence="1">Uncharacterized protein</fullName>
    </submittedName>
</protein>
<dbReference type="Proteomes" id="UP000824890">
    <property type="component" value="Unassembled WGS sequence"/>
</dbReference>
<gene>
    <name evidence="1" type="ORF">HID58_023322</name>
</gene>
<organism evidence="1 2">
    <name type="scientific">Brassica napus</name>
    <name type="common">Rape</name>
    <dbReference type="NCBI Taxonomy" id="3708"/>
    <lineage>
        <taxon>Eukaryota</taxon>
        <taxon>Viridiplantae</taxon>
        <taxon>Streptophyta</taxon>
        <taxon>Embryophyta</taxon>
        <taxon>Tracheophyta</taxon>
        <taxon>Spermatophyta</taxon>
        <taxon>Magnoliopsida</taxon>
        <taxon>eudicotyledons</taxon>
        <taxon>Gunneridae</taxon>
        <taxon>Pentapetalae</taxon>
        <taxon>rosids</taxon>
        <taxon>malvids</taxon>
        <taxon>Brassicales</taxon>
        <taxon>Brassicaceae</taxon>
        <taxon>Brassiceae</taxon>
        <taxon>Brassica</taxon>
    </lineage>
</organism>
<evidence type="ECO:0000313" key="1">
    <source>
        <dbReference type="EMBL" id="KAH0923304.1"/>
    </source>
</evidence>
<name>A0ABQ8D1R5_BRANA</name>
<comment type="caution">
    <text evidence="1">The sequence shown here is derived from an EMBL/GenBank/DDBJ whole genome shotgun (WGS) entry which is preliminary data.</text>
</comment>
<sequence>MVPTPFNELVNVFSWVQNIRYFGSRWMIRYVYERRATEKLADDEEAETLFVALAEFEERCKEPERARNSMVIRKGLRTPLLGIGGFSMKMK</sequence>
<keyword evidence="2" id="KW-1185">Reference proteome</keyword>
<evidence type="ECO:0000313" key="2">
    <source>
        <dbReference type="Proteomes" id="UP000824890"/>
    </source>
</evidence>
<reference evidence="1 2" key="1">
    <citation type="submission" date="2021-05" db="EMBL/GenBank/DDBJ databases">
        <title>Genome Assembly of Synthetic Allotetraploid Brassica napus Reveals Homoeologous Exchanges between Subgenomes.</title>
        <authorList>
            <person name="Davis J.T."/>
        </authorList>
    </citation>
    <scope>NUCLEOTIDE SEQUENCE [LARGE SCALE GENOMIC DNA]</scope>
    <source>
        <strain evidence="2">cv. Da-Ae</strain>
        <tissue evidence="1">Seedling</tissue>
    </source>
</reference>
<dbReference type="EMBL" id="JAGKQM010000006">
    <property type="protein sequence ID" value="KAH0923304.1"/>
    <property type="molecule type" value="Genomic_DNA"/>
</dbReference>
<accession>A0ABQ8D1R5</accession>